<evidence type="ECO:0000313" key="2">
    <source>
        <dbReference type="EMBL" id="KLO20083.1"/>
    </source>
</evidence>
<feature type="domain" description="DUF6593" evidence="1">
    <location>
        <begin position="12"/>
        <end position="173"/>
    </location>
</feature>
<name>A0A0H2SED0_9AGAM</name>
<dbReference type="InterPro" id="IPR046528">
    <property type="entry name" value="DUF6593"/>
</dbReference>
<dbReference type="AlphaFoldDB" id="A0A0H2SED0"/>
<accession>A0A0H2SED0</accession>
<keyword evidence="3" id="KW-1185">Reference proteome</keyword>
<dbReference type="InParanoid" id="A0A0H2SED0"/>
<dbReference type="OrthoDB" id="3360976at2759"/>
<dbReference type="EMBL" id="KQ085883">
    <property type="protein sequence ID" value="KLO20083.1"/>
    <property type="molecule type" value="Genomic_DNA"/>
</dbReference>
<proteinExistence type="predicted"/>
<gene>
    <name evidence="2" type="ORF">SCHPADRAFT_992192</name>
</gene>
<protein>
    <recommendedName>
        <fullName evidence="1">DUF6593 domain-containing protein</fullName>
    </recommendedName>
</protein>
<evidence type="ECO:0000259" key="1">
    <source>
        <dbReference type="Pfam" id="PF20236"/>
    </source>
</evidence>
<reference evidence="2 3" key="1">
    <citation type="submission" date="2015-04" db="EMBL/GenBank/DDBJ databases">
        <title>Complete genome sequence of Schizopora paradoxa KUC8140, a cosmopolitan wood degrader in East Asia.</title>
        <authorList>
            <consortium name="DOE Joint Genome Institute"/>
            <person name="Min B."/>
            <person name="Park H."/>
            <person name="Jang Y."/>
            <person name="Kim J.-J."/>
            <person name="Kim K.H."/>
            <person name="Pangilinan J."/>
            <person name="Lipzen A."/>
            <person name="Riley R."/>
            <person name="Grigoriev I.V."/>
            <person name="Spatafora J.W."/>
            <person name="Choi I.-G."/>
        </authorList>
    </citation>
    <scope>NUCLEOTIDE SEQUENCE [LARGE SCALE GENOMIC DNA]</scope>
    <source>
        <strain evidence="2 3">KUC8140</strain>
    </source>
</reference>
<dbReference type="Pfam" id="PF20236">
    <property type="entry name" value="DUF6593"/>
    <property type="match status" value="1"/>
</dbReference>
<sequence length="181" mass="20748">MSSNPSLIMSHDSLRNTTFDCDALGIHYQVSTEKRHLICGKNTKVNRWDKQSNGNLLVAEWERHSFHSDEFKFPNATGGGTVTVPVSTFIKKHYGFTKKFGMMVESKPGGKRHIWWYVALHQNGEEGEQIARFHDRTILFNAHKAYLELFPGFEKTLNTLVLTFLYVEEKRREQQAAAATA</sequence>
<evidence type="ECO:0000313" key="3">
    <source>
        <dbReference type="Proteomes" id="UP000053477"/>
    </source>
</evidence>
<dbReference type="Proteomes" id="UP000053477">
    <property type="component" value="Unassembled WGS sequence"/>
</dbReference>
<organism evidence="2 3">
    <name type="scientific">Schizopora paradoxa</name>
    <dbReference type="NCBI Taxonomy" id="27342"/>
    <lineage>
        <taxon>Eukaryota</taxon>
        <taxon>Fungi</taxon>
        <taxon>Dikarya</taxon>
        <taxon>Basidiomycota</taxon>
        <taxon>Agaricomycotina</taxon>
        <taxon>Agaricomycetes</taxon>
        <taxon>Hymenochaetales</taxon>
        <taxon>Schizoporaceae</taxon>
        <taxon>Schizopora</taxon>
    </lineage>
</organism>